<reference evidence="2" key="1">
    <citation type="submission" date="2021-03" db="EMBL/GenBank/DDBJ databases">
        <title>Draft genome sequence of rust myrtle Austropuccinia psidii MF-1, a brazilian biotype.</title>
        <authorList>
            <person name="Quecine M.C."/>
            <person name="Pachon D.M.R."/>
            <person name="Bonatelli M.L."/>
            <person name="Correr F.H."/>
            <person name="Franceschini L.M."/>
            <person name="Leite T.F."/>
            <person name="Margarido G.R.A."/>
            <person name="Almeida C.A."/>
            <person name="Ferrarezi J.A."/>
            <person name="Labate C.A."/>
        </authorList>
    </citation>
    <scope>NUCLEOTIDE SEQUENCE</scope>
    <source>
        <strain evidence="2">MF-1</strain>
    </source>
</reference>
<gene>
    <name evidence="2" type="ORF">O181_041671</name>
</gene>
<dbReference type="AlphaFoldDB" id="A0A9Q3HEF8"/>
<feature type="region of interest" description="Disordered" evidence="1">
    <location>
        <begin position="77"/>
        <end position="118"/>
    </location>
</feature>
<protein>
    <submittedName>
        <fullName evidence="2">Uncharacterized protein</fullName>
    </submittedName>
</protein>
<organism evidence="2 3">
    <name type="scientific">Austropuccinia psidii MF-1</name>
    <dbReference type="NCBI Taxonomy" id="1389203"/>
    <lineage>
        <taxon>Eukaryota</taxon>
        <taxon>Fungi</taxon>
        <taxon>Dikarya</taxon>
        <taxon>Basidiomycota</taxon>
        <taxon>Pucciniomycotina</taxon>
        <taxon>Pucciniomycetes</taxon>
        <taxon>Pucciniales</taxon>
        <taxon>Sphaerophragmiaceae</taxon>
        <taxon>Austropuccinia</taxon>
    </lineage>
</organism>
<comment type="caution">
    <text evidence="2">The sequence shown here is derived from an EMBL/GenBank/DDBJ whole genome shotgun (WGS) entry which is preliminary data.</text>
</comment>
<accession>A0A9Q3HEF8</accession>
<evidence type="ECO:0000313" key="3">
    <source>
        <dbReference type="Proteomes" id="UP000765509"/>
    </source>
</evidence>
<sequence length="118" mass="12966">MARGVPAQDALVRTPLWSTMIKASLRGNGLCNPKLEDRNAAGQLALALNDYLANQGWQWQEDIQAWADCHHGIERSNTKPIKSPETRHSHSSYALQANSAATNSRPKWHPMGGGLVPQ</sequence>
<dbReference type="Proteomes" id="UP000765509">
    <property type="component" value="Unassembled WGS sequence"/>
</dbReference>
<feature type="compositionally biased region" description="Basic and acidic residues" evidence="1">
    <location>
        <begin position="77"/>
        <end position="88"/>
    </location>
</feature>
<proteinExistence type="predicted"/>
<evidence type="ECO:0000256" key="1">
    <source>
        <dbReference type="SAM" id="MobiDB-lite"/>
    </source>
</evidence>
<evidence type="ECO:0000313" key="2">
    <source>
        <dbReference type="EMBL" id="MBW0501956.1"/>
    </source>
</evidence>
<keyword evidence="3" id="KW-1185">Reference proteome</keyword>
<name>A0A9Q3HEF8_9BASI</name>
<dbReference type="EMBL" id="AVOT02016587">
    <property type="protein sequence ID" value="MBW0501956.1"/>
    <property type="molecule type" value="Genomic_DNA"/>
</dbReference>
<feature type="compositionally biased region" description="Polar residues" evidence="1">
    <location>
        <begin position="91"/>
        <end position="105"/>
    </location>
</feature>